<keyword evidence="3" id="KW-0862">Zinc</keyword>
<evidence type="ECO:0000259" key="4">
    <source>
        <dbReference type="PROSITE" id="PS51266"/>
    </source>
</evidence>
<organism evidence="5 6">
    <name type="scientific">Leifsonia kafniensis</name>
    <dbReference type="NCBI Taxonomy" id="475957"/>
    <lineage>
        <taxon>Bacteria</taxon>
        <taxon>Bacillati</taxon>
        <taxon>Actinomycetota</taxon>
        <taxon>Actinomycetes</taxon>
        <taxon>Micrococcales</taxon>
        <taxon>Microbacteriaceae</taxon>
        <taxon>Leifsonia</taxon>
    </lineage>
</organism>
<reference evidence="6" key="1">
    <citation type="journal article" date="2019" name="Int. J. Syst. Evol. Microbiol.">
        <title>The Global Catalogue of Microorganisms (GCM) 10K type strain sequencing project: providing services to taxonomists for standard genome sequencing and annotation.</title>
        <authorList>
            <consortium name="The Broad Institute Genomics Platform"/>
            <consortium name="The Broad Institute Genome Sequencing Center for Infectious Disease"/>
            <person name="Wu L."/>
            <person name="Ma J."/>
        </authorList>
    </citation>
    <scope>NUCLEOTIDE SEQUENCE [LARGE SCALE GENOMIC DNA]</scope>
    <source>
        <strain evidence="6">JCM 17021</strain>
    </source>
</reference>
<dbReference type="InterPro" id="IPR052604">
    <property type="entry name" value="Mito_Tim_assembly_helper"/>
</dbReference>
<dbReference type="PANTHER" id="PTHR28082">
    <property type="entry name" value="ZINC FINGER PROTEIN"/>
    <property type="match status" value="1"/>
</dbReference>
<dbReference type="InterPro" id="IPR008913">
    <property type="entry name" value="Znf_CHY"/>
</dbReference>
<keyword evidence="2" id="KW-0863">Zinc-finger</keyword>
<sequence length="114" mass="12795">MEIFGKPIDAQTRCVHYATEHDVVAIKFVCCERFYPCHLCHEQTADHAAQQWPADRQGEQAILCGVCQQTLSISTYLGVSACPHCSAEFNEGCRLHRHLYFEEARLSAVAPSIV</sequence>
<dbReference type="RefSeq" id="WP_345069542.1">
    <property type="nucleotide sequence ID" value="NZ_BAABCN010000017.1"/>
</dbReference>
<keyword evidence="1" id="KW-0479">Metal-binding</keyword>
<evidence type="ECO:0000313" key="5">
    <source>
        <dbReference type="EMBL" id="GAA3893500.1"/>
    </source>
</evidence>
<dbReference type="EMBL" id="BAABCN010000017">
    <property type="protein sequence ID" value="GAA3893500.1"/>
    <property type="molecule type" value="Genomic_DNA"/>
</dbReference>
<accession>A0ABP7L1Z3</accession>
<dbReference type="PROSITE" id="PS51266">
    <property type="entry name" value="ZF_CHY"/>
    <property type="match status" value="1"/>
</dbReference>
<keyword evidence="6" id="KW-1185">Reference proteome</keyword>
<dbReference type="Proteomes" id="UP001501803">
    <property type="component" value="Unassembled WGS sequence"/>
</dbReference>
<dbReference type="PIRSF" id="PIRSF017292">
    <property type="entry name" value="UCP017292_Znf_CHY"/>
    <property type="match status" value="1"/>
</dbReference>
<evidence type="ECO:0000313" key="6">
    <source>
        <dbReference type="Proteomes" id="UP001501803"/>
    </source>
</evidence>
<feature type="domain" description="CHY-type" evidence="4">
    <location>
        <begin position="7"/>
        <end position="87"/>
    </location>
</feature>
<dbReference type="SUPFAM" id="SSF161219">
    <property type="entry name" value="CHY zinc finger-like"/>
    <property type="match status" value="1"/>
</dbReference>
<evidence type="ECO:0000256" key="1">
    <source>
        <dbReference type="ARBA" id="ARBA00022723"/>
    </source>
</evidence>
<dbReference type="InterPro" id="IPR016694">
    <property type="entry name" value="UCP017292"/>
</dbReference>
<gene>
    <name evidence="5" type="ORF">GCM10022381_38970</name>
</gene>
<comment type="caution">
    <text evidence="5">The sequence shown here is derived from an EMBL/GenBank/DDBJ whole genome shotgun (WGS) entry which is preliminary data.</text>
</comment>
<name>A0ABP7L1Z3_9MICO</name>
<evidence type="ECO:0000256" key="2">
    <source>
        <dbReference type="ARBA" id="ARBA00022771"/>
    </source>
</evidence>
<dbReference type="InterPro" id="IPR037274">
    <property type="entry name" value="Znf_CHY_sf"/>
</dbReference>
<dbReference type="Pfam" id="PF05495">
    <property type="entry name" value="zf-CHY"/>
    <property type="match status" value="1"/>
</dbReference>
<evidence type="ECO:0000256" key="3">
    <source>
        <dbReference type="ARBA" id="ARBA00022833"/>
    </source>
</evidence>
<proteinExistence type="predicted"/>
<protein>
    <submittedName>
        <fullName evidence="5">CHY zinc finger protein</fullName>
    </submittedName>
</protein>
<dbReference type="PANTHER" id="PTHR28082:SF1">
    <property type="entry name" value="HELPER OF TIM PROTEIN 13"/>
    <property type="match status" value="1"/>
</dbReference>